<evidence type="ECO:0000313" key="2">
    <source>
        <dbReference type="Proteomes" id="UP000800040"/>
    </source>
</evidence>
<organism evidence="1 2">
    <name type="scientific">Decorospora gaudefroyi</name>
    <dbReference type="NCBI Taxonomy" id="184978"/>
    <lineage>
        <taxon>Eukaryota</taxon>
        <taxon>Fungi</taxon>
        <taxon>Dikarya</taxon>
        <taxon>Ascomycota</taxon>
        <taxon>Pezizomycotina</taxon>
        <taxon>Dothideomycetes</taxon>
        <taxon>Pleosporomycetidae</taxon>
        <taxon>Pleosporales</taxon>
        <taxon>Pleosporineae</taxon>
        <taxon>Pleosporaceae</taxon>
        <taxon>Decorospora</taxon>
    </lineage>
</organism>
<sequence length="154" mass="17185">MHDSLDLNLDERRCLIAPACPFCQTPPAPAPPLALSQNGSHRIAHANTQRCDTSSPHSTWLCCSISASYASLRGCLTIHHPESFADDTNPRAIPSTNIRRLHYAIQVSRMTEADIDGAIDTIQRAFADDPYNNWIYPDRSKVRSHVILLDPCRH</sequence>
<keyword evidence="2" id="KW-1185">Reference proteome</keyword>
<dbReference type="EMBL" id="ML975349">
    <property type="protein sequence ID" value="KAF1831982.1"/>
    <property type="molecule type" value="Genomic_DNA"/>
</dbReference>
<dbReference type="OrthoDB" id="512662at2759"/>
<name>A0A6A5KB03_9PLEO</name>
<evidence type="ECO:0000313" key="1">
    <source>
        <dbReference type="EMBL" id="KAF1831982.1"/>
    </source>
</evidence>
<gene>
    <name evidence="1" type="ORF">BDW02DRAFT_24383</name>
</gene>
<dbReference type="AlphaFoldDB" id="A0A6A5KB03"/>
<dbReference type="Proteomes" id="UP000800040">
    <property type="component" value="Unassembled WGS sequence"/>
</dbReference>
<reference evidence="1" key="1">
    <citation type="submission" date="2020-01" db="EMBL/GenBank/DDBJ databases">
        <authorList>
            <consortium name="DOE Joint Genome Institute"/>
            <person name="Haridas S."/>
            <person name="Albert R."/>
            <person name="Binder M."/>
            <person name="Bloem J."/>
            <person name="Labutti K."/>
            <person name="Salamov A."/>
            <person name="Andreopoulos B."/>
            <person name="Baker S.E."/>
            <person name="Barry K."/>
            <person name="Bills G."/>
            <person name="Bluhm B.H."/>
            <person name="Cannon C."/>
            <person name="Castanera R."/>
            <person name="Culley D.E."/>
            <person name="Daum C."/>
            <person name="Ezra D."/>
            <person name="Gonzalez J.B."/>
            <person name="Henrissat B."/>
            <person name="Kuo A."/>
            <person name="Liang C."/>
            <person name="Lipzen A."/>
            <person name="Lutzoni F."/>
            <person name="Magnuson J."/>
            <person name="Mondo S."/>
            <person name="Nolan M."/>
            <person name="Ohm R."/>
            <person name="Pangilinan J."/>
            <person name="Park H.-J."/>
            <person name="Ramirez L."/>
            <person name="Alfaro M."/>
            <person name="Sun H."/>
            <person name="Tritt A."/>
            <person name="Yoshinaga Y."/>
            <person name="Zwiers L.-H."/>
            <person name="Turgeon B.G."/>
            <person name="Goodwin S.B."/>
            <person name="Spatafora J.W."/>
            <person name="Crous P.W."/>
            <person name="Grigoriev I.V."/>
        </authorList>
    </citation>
    <scope>NUCLEOTIDE SEQUENCE</scope>
    <source>
        <strain evidence="1">P77</strain>
    </source>
</reference>
<accession>A0A6A5KB03</accession>
<proteinExistence type="predicted"/>
<dbReference type="Gene3D" id="3.40.630.30">
    <property type="match status" value="1"/>
</dbReference>
<protein>
    <submittedName>
        <fullName evidence="1">Uncharacterized protein</fullName>
    </submittedName>
</protein>